<dbReference type="PANTHER" id="PTHR11615">
    <property type="entry name" value="NITRATE, FORMATE, IRON DEHYDROGENASE"/>
    <property type="match status" value="1"/>
</dbReference>
<gene>
    <name evidence="17" type="ORF">L21TH_1936</name>
</gene>
<dbReference type="Gene3D" id="3.10.20.740">
    <property type="match status" value="1"/>
</dbReference>
<keyword evidence="17" id="KW-0560">Oxidoreductase</keyword>
<dbReference type="InterPro" id="IPR017896">
    <property type="entry name" value="4Fe4S_Fe-S-bd"/>
</dbReference>
<dbReference type="PROSITE" id="PS00198">
    <property type="entry name" value="4FE4S_FER_1"/>
    <property type="match status" value="1"/>
</dbReference>
<keyword evidence="4" id="KW-0004">4Fe-4S</keyword>
<dbReference type="NCBIfam" id="TIGR02512">
    <property type="entry name" value="FeFe_hydrog_A"/>
    <property type="match status" value="1"/>
</dbReference>
<dbReference type="InterPro" id="IPR003149">
    <property type="entry name" value="Fe_hydrogenase_ssu"/>
</dbReference>
<evidence type="ECO:0000259" key="15">
    <source>
        <dbReference type="PROSITE" id="PS51379"/>
    </source>
</evidence>
<dbReference type="Pfam" id="PF10588">
    <property type="entry name" value="NADH-G_4Fe-4S_3"/>
    <property type="match status" value="1"/>
</dbReference>
<proteinExistence type="inferred from homology"/>
<dbReference type="AlphaFoldDB" id="R1ATS7"/>
<keyword evidence="6" id="KW-0479">Metal-binding</keyword>
<dbReference type="Proteomes" id="UP000013378">
    <property type="component" value="Unassembled WGS sequence"/>
</dbReference>
<dbReference type="Pfam" id="PF13510">
    <property type="entry name" value="Fer2_4"/>
    <property type="match status" value="1"/>
</dbReference>
<dbReference type="InterPro" id="IPR009016">
    <property type="entry name" value="Fe_hydrogenase"/>
</dbReference>
<evidence type="ECO:0000256" key="1">
    <source>
        <dbReference type="ARBA" id="ARBA00001966"/>
    </source>
</evidence>
<dbReference type="GO" id="GO:0008901">
    <property type="term" value="F:ferredoxin hydrogenase activity"/>
    <property type="evidence" value="ECO:0007669"/>
    <property type="project" value="UniProtKB-EC"/>
</dbReference>
<organism evidence="17 18">
    <name type="scientific">Caldisalinibacter kiritimatiensis</name>
    <dbReference type="NCBI Taxonomy" id="1304284"/>
    <lineage>
        <taxon>Bacteria</taxon>
        <taxon>Bacillati</taxon>
        <taxon>Bacillota</taxon>
        <taxon>Tissierellia</taxon>
        <taxon>Tissierellales</taxon>
        <taxon>Thermohalobacteraceae</taxon>
        <taxon>Caldisalinibacter</taxon>
    </lineage>
</organism>
<keyword evidence="5" id="KW-0001">2Fe-2S</keyword>
<dbReference type="SUPFAM" id="SSF53920">
    <property type="entry name" value="Fe-only hydrogenase"/>
    <property type="match status" value="1"/>
</dbReference>
<reference evidence="17 18" key="1">
    <citation type="journal article" date="2015" name="Geomicrobiol. J.">
        <title>Caldisalinibacter kiritimatiensis gen. nov., sp. nov., a moderately thermohalophilic thiosulfate-reducing bacterium from a hypersaline microbial mat.</title>
        <authorList>
            <person name="Ben Hania W."/>
            <person name="Joseph M."/>
            <person name="Fiebig A."/>
            <person name="Bunk B."/>
            <person name="Klenk H.-P."/>
            <person name="Fardeau M.-L."/>
            <person name="Spring S."/>
        </authorList>
    </citation>
    <scope>NUCLEOTIDE SEQUENCE [LARGE SCALE GENOMIC DNA]</scope>
    <source>
        <strain evidence="17 18">L21-TH-D2</strain>
    </source>
</reference>
<dbReference type="GO" id="GO:0051539">
    <property type="term" value="F:4 iron, 4 sulfur cluster binding"/>
    <property type="evidence" value="ECO:0007669"/>
    <property type="project" value="UniProtKB-KW"/>
</dbReference>
<dbReference type="STRING" id="1304284.L21TH_1936"/>
<dbReference type="FunFam" id="3.30.70.20:FF:000035">
    <property type="entry name" value="Iron hydrogenase 1"/>
    <property type="match status" value="1"/>
</dbReference>
<dbReference type="Gene3D" id="3.40.50.1780">
    <property type="match status" value="1"/>
</dbReference>
<dbReference type="PROSITE" id="PS51085">
    <property type="entry name" value="2FE2S_FER_2"/>
    <property type="match status" value="1"/>
</dbReference>
<dbReference type="GO" id="GO:0051537">
    <property type="term" value="F:2 iron, 2 sulfur cluster binding"/>
    <property type="evidence" value="ECO:0007669"/>
    <property type="project" value="UniProtKB-KW"/>
</dbReference>
<evidence type="ECO:0000259" key="14">
    <source>
        <dbReference type="PROSITE" id="PS51085"/>
    </source>
</evidence>
<dbReference type="Gene3D" id="3.40.950.10">
    <property type="entry name" value="Fe-only Hydrogenase (Larger Subunit), Chain L, domain 3"/>
    <property type="match status" value="1"/>
</dbReference>
<evidence type="ECO:0000256" key="9">
    <source>
        <dbReference type="ARBA" id="ARBA00023004"/>
    </source>
</evidence>
<evidence type="ECO:0000256" key="6">
    <source>
        <dbReference type="ARBA" id="ARBA00022723"/>
    </source>
</evidence>
<dbReference type="Pfam" id="PF12838">
    <property type="entry name" value="Fer4_7"/>
    <property type="match status" value="1"/>
</dbReference>
<accession>R1ATS7</accession>
<evidence type="ECO:0000256" key="11">
    <source>
        <dbReference type="ARBA" id="ARBA00023027"/>
    </source>
</evidence>
<dbReference type="InterPro" id="IPR013352">
    <property type="entry name" value="Fe_hydrogenase_subset"/>
</dbReference>
<dbReference type="SMART" id="SM00902">
    <property type="entry name" value="Fe_hyd_SSU"/>
    <property type="match status" value="1"/>
</dbReference>
<dbReference type="SUPFAM" id="SSF54862">
    <property type="entry name" value="4Fe-4S ferredoxins"/>
    <property type="match status" value="1"/>
</dbReference>
<keyword evidence="12" id="KW-0472">Membrane</keyword>
<evidence type="ECO:0000256" key="2">
    <source>
        <dbReference type="ARBA" id="ARBA00004370"/>
    </source>
</evidence>
<evidence type="ECO:0000256" key="12">
    <source>
        <dbReference type="ARBA" id="ARBA00023136"/>
    </source>
</evidence>
<dbReference type="eggNOG" id="COG4624">
    <property type="taxonomic scope" value="Bacteria"/>
</dbReference>
<comment type="caution">
    <text evidence="17">The sequence shown here is derived from an EMBL/GenBank/DDBJ whole genome shotgun (WGS) entry which is preliminary data.</text>
</comment>
<dbReference type="NCBIfam" id="NF040763">
    <property type="entry name" value="FeFe_hydrog_A6"/>
    <property type="match status" value="1"/>
</dbReference>
<dbReference type="PROSITE" id="PS51839">
    <property type="entry name" value="4FE4S_HC3"/>
    <property type="match status" value="1"/>
</dbReference>
<dbReference type="InterPro" id="IPR017900">
    <property type="entry name" value="4Fe4S_Fe_S_CS"/>
</dbReference>
<evidence type="ECO:0000256" key="4">
    <source>
        <dbReference type="ARBA" id="ARBA00022485"/>
    </source>
</evidence>
<comment type="subcellular location">
    <subcellularLocation>
        <location evidence="2">Membrane</location>
    </subcellularLocation>
</comment>
<feature type="domain" description="2Fe-2S ferredoxin-type" evidence="14">
    <location>
        <begin position="2"/>
        <end position="80"/>
    </location>
</feature>
<comment type="similarity">
    <text evidence="3">Belongs to the complex I 75 kDa subunit family.</text>
</comment>
<feature type="domain" description="4Fe-4S ferredoxin-type" evidence="15">
    <location>
        <begin position="182"/>
        <end position="211"/>
    </location>
</feature>
<evidence type="ECO:0000256" key="5">
    <source>
        <dbReference type="ARBA" id="ARBA00022714"/>
    </source>
</evidence>
<evidence type="ECO:0000256" key="7">
    <source>
        <dbReference type="ARBA" id="ARBA00022737"/>
    </source>
</evidence>
<dbReference type="Gene3D" id="4.10.260.20">
    <property type="entry name" value="Iron hydrogenase, small subunit"/>
    <property type="match status" value="1"/>
</dbReference>
<dbReference type="GO" id="GO:0005506">
    <property type="term" value="F:iron ion binding"/>
    <property type="evidence" value="ECO:0007669"/>
    <property type="project" value="InterPro"/>
</dbReference>
<dbReference type="InterPro" id="IPR004108">
    <property type="entry name" value="Fe_hydrogenase_lsu_C"/>
</dbReference>
<dbReference type="RefSeq" id="WP_006314913.1">
    <property type="nucleotide sequence ID" value="NZ_ARZA01000211.1"/>
</dbReference>
<keyword evidence="8" id="KW-1278">Translocase</keyword>
<dbReference type="OrthoDB" id="9805142at2"/>
<dbReference type="GO" id="GO:0016020">
    <property type="term" value="C:membrane"/>
    <property type="evidence" value="ECO:0007669"/>
    <property type="project" value="UniProtKB-SubCell"/>
</dbReference>
<dbReference type="EC" id="1.12.7.2" evidence="17"/>
<evidence type="ECO:0000313" key="17">
    <source>
        <dbReference type="EMBL" id="EOD00047.1"/>
    </source>
</evidence>
<comment type="cofactor">
    <cofactor evidence="13">
        <name>[2Fe-2S] cluster</name>
        <dbReference type="ChEBI" id="CHEBI:190135"/>
    </cofactor>
</comment>
<keyword evidence="9" id="KW-0408">Iron</keyword>
<dbReference type="PATRIC" id="fig|1304284.3.peg.1903"/>
<dbReference type="CDD" id="cd00207">
    <property type="entry name" value="fer2"/>
    <property type="match status" value="1"/>
</dbReference>
<dbReference type="FunFam" id="3.10.20.740:FF:000004">
    <property type="entry name" value="NADH-quinone oxidoreductase"/>
    <property type="match status" value="1"/>
</dbReference>
<evidence type="ECO:0000256" key="8">
    <source>
        <dbReference type="ARBA" id="ARBA00022967"/>
    </source>
</evidence>
<feature type="domain" description="4Fe-4S His(Cys)3-ligated-type" evidence="16">
    <location>
        <begin position="80"/>
        <end position="119"/>
    </location>
</feature>
<dbReference type="InterPro" id="IPR036010">
    <property type="entry name" value="2Fe-2S_ferredoxin-like_sf"/>
</dbReference>
<evidence type="ECO:0000256" key="10">
    <source>
        <dbReference type="ARBA" id="ARBA00023014"/>
    </source>
</evidence>
<comment type="cofactor">
    <cofactor evidence="1">
        <name>[4Fe-4S] cluster</name>
        <dbReference type="ChEBI" id="CHEBI:49883"/>
    </cofactor>
</comment>
<name>R1ATS7_9FIRM</name>
<dbReference type="InterPro" id="IPR019574">
    <property type="entry name" value="NADH_UbQ_OxRdtase_Gsu_4Fe4S-bd"/>
</dbReference>
<dbReference type="InterPro" id="IPR050340">
    <property type="entry name" value="Cytosolic_Fe-S_CAF"/>
</dbReference>
<dbReference type="Pfam" id="PF02906">
    <property type="entry name" value="Fe_hyd_lg_C"/>
    <property type="match status" value="1"/>
</dbReference>
<dbReference type="Pfam" id="PF02256">
    <property type="entry name" value="Fe_hyd_SSU"/>
    <property type="match status" value="1"/>
</dbReference>
<dbReference type="InterPro" id="IPR001041">
    <property type="entry name" value="2Fe-2S_ferredoxin-type"/>
</dbReference>
<evidence type="ECO:0000256" key="13">
    <source>
        <dbReference type="ARBA" id="ARBA00034078"/>
    </source>
</evidence>
<dbReference type="PROSITE" id="PS51379">
    <property type="entry name" value="4FE4S_FER_2"/>
    <property type="match status" value="2"/>
</dbReference>
<dbReference type="InterPro" id="IPR036991">
    <property type="entry name" value="Fe_hydrogenase_ssu_sf"/>
</dbReference>
<dbReference type="InterPro" id="IPR049830">
    <property type="entry name" value="HndD"/>
</dbReference>
<dbReference type="eggNOG" id="COG3383">
    <property type="taxonomic scope" value="Bacteria"/>
</dbReference>
<evidence type="ECO:0000256" key="3">
    <source>
        <dbReference type="ARBA" id="ARBA00005404"/>
    </source>
</evidence>
<evidence type="ECO:0000313" key="18">
    <source>
        <dbReference type="Proteomes" id="UP000013378"/>
    </source>
</evidence>
<keyword evidence="11" id="KW-0520">NAD</keyword>
<feature type="domain" description="4Fe-4S ferredoxin-type" evidence="15">
    <location>
        <begin position="139"/>
        <end position="169"/>
    </location>
</feature>
<dbReference type="SMART" id="SM00929">
    <property type="entry name" value="NADH-G_4Fe-4S_3"/>
    <property type="match status" value="1"/>
</dbReference>
<dbReference type="SUPFAM" id="SSF54292">
    <property type="entry name" value="2Fe-2S ferredoxin-like"/>
    <property type="match status" value="1"/>
</dbReference>
<sequence length="573" mass="63754">MGKVSVNINGKDVTVDEGTTILEACKKINIKIPTLCNHPDLETKGNCRICIVEVEGQKIFSAACCTTVRDGMKIKTNTKRVREARKIIMELIISSHRDECLSCVRSNNCELQTLSKELNVNNVTFDKNIRPIKIDKSSPAIVRDPSKCIKCGRCVEVCHDVQGVGAIYNAFRSSDMEISLPFEAKLDDVECVYCGQCINVCPVGAIYEKDDTENVWDAIEDKNKHVIVQIAPAVRVSLGEEIGMEPGSIVTGKIVAFLRRIGFDKVFDTNFAADLTIMEEGNELLYRLKNNGTLPMMTSCSPGWIRYIEFFYPELLDHVSSCKSPQQMFGALAKSYYTQKFNIDPKDIVVVSIMPCTAKKAEAIRKEMNDSGHQDVDIVLTTRELGRMVKESRILLEELQEEEFDAPLGISTGAAAIFGSTGGVMEAALRTVYEVVTGEELENIDLYDLRGIEGFKESIVKIGELEVKVAVVNSLKNAKKILEMIKKGECDYHFVEVMCCPGGCIGGGGQPIPGNNEIKMKRIDGIYYVDKGLSIRKSHKNPAVLQVYKEYLGEPLGEKSHKLLHTHYNYKSK</sequence>
<keyword evidence="7" id="KW-0677">Repeat</keyword>
<dbReference type="EMBL" id="ARZA01000211">
    <property type="protein sequence ID" value="EOD00047.1"/>
    <property type="molecule type" value="Genomic_DNA"/>
</dbReference>
<protein>
    <submittedName>
        <fullName evidence="17">Periplasmic Fe hydrogenase large subunit</fullName>
        <ecNumber evidence="17">1.12.7.2</ecNumber>
    </submittedName>
</protein>
<dbReference type="Gene3D" id="3.30.70.20">
    <property type="match status" value="1"/>
</dbReference>
<keyword evidence="18" id="KW-1185">Reference proteome</keyword>
<evidence type="ECO:0000259" key="16">
    <source>
        <dbReference type="PROSITE" id="PS51839"/>
    </source>
</evidence>
<keyword evidence="10" id="KW-0411">Iron-sulfur</keyword>